<dbReference type="EMBL" id="JAWDGP010008055">
    <property type="protein sequence ID" value="KAK3696091.1"/>
    <property type="molecule type" value="Genomic_DNA"/>
</dbReference>
<dbReference type="Proteomes" id="UP001283361">
    <property type="component" value="Unassembled WGS sequence"/>
</dbReference>
<keyword evidence="2" id="KW-1185">Reference proteome</keyword>
<evidence type="ECO:0000313" key="1">
    <source>
        <dbReference type="EMBL" id="KAK3696091.1"/>
    </source>
</evidence>
<name>A0AAE0XN36_9GAST</name>
<protein>
    <submittedName>
        <fullName evidence="1">Uncharacterized protein</fullName>
    </submittedName>
</protein>
<reference evidence="1" key="1">
    <citation type="journal article" date="2023" name="G3 (Bethesda)">
        <title>A reference genome for the long-term kleptoplast-retaining sea slug Elysia crispata morphotype clarki.</title>
        <authorList>
            <person name="Eastman K.E."/>
            <person name="Pendleton A.L."/>
            <person name="Shaikh M.A."/>
            <person name="Suttiyut T."/>
            <person name="Ogas R."/>
            <person name="Tomko P."/>
            <person name="Gavelis G."/>
            <person name="Widhalm J.R."/>
            <person name="Wisecaver J.H."/>
        </authorList>
    </citation>
    <scope>NUCLEOTIDE SEQUENCE</scope>
    <source>
        <strain evidence="1">ECLA1</strain>
    </source>
</reference>
<proteinExistence type="predicted"/>
<evidence type="ECO:0000313" key="2">
    <source>
        <dbReference type="Proteomes" id="UP001283361"/>
    </source>
</evidence>
<organism evidence="1 2">
    <name type="scientific">Elysia crispata</name>
    <name type="common">lettuce slug</name>
    <dbReference type="NCBI Taxonomy" id="231223"/>
    <lineage>
        <taxon>Eukaryota</taxon>
        <taxon>Metazoa</taxon>
        <taxon>Spiralia</taxon>
        <taxon>Lophotrochozoa</taxon>
        <taxon>Mollusca</taxon>
        <taxon>Gastropoda</taxon>
        <taxon>Heterobranchia</taxon>
        <taxon>Euthyneura</taxon>
        <taxon>Panpulmonata</taxon>
        <taxon>Sacoglossa</taxon>
        <taxon>Placobranchoidea</taxon>
        <taxon>Plakobranchidae</taxon>
        <taxon>Elysia</taxon>
    </lineage>
</organism>
<accession>A0AAE0XN36</accession>
<comment type="caution">
    <text evidence="1">The sequence shown here is derived from an EMBL/GenBank/DDBJ whole genome shotgun (WGS) entry which is preliminary data.</text>
</comment>
<dbReference type="AlphaFoldDB" id="A0AAE0XN36"/>
<gene>
    <name evidence="1" type="ORF">RRG08_061866</name>
</gene>
<sequence>MGLNISLSLTGQQTKIERCRVREDARRDHGVGDRAAGYAPFISRNCRSISEGGTLICGETVEAYTFLSETKCAI</sequence>